<dbReference type="Pfam" id="PF10646">
    <property type="entry name" value="Germane"/>
    <property type="match status" value="1"/>
</dbReference>
<proteinExistence type="predicted"/>
<dbReference type="Proteomes" id="UP000713880">
    <property type="component" value="Unassembled WGS sequence"/>
</dbReference>
<dbReference type="AlphaFoldDB" id="A0A938X3B8"/>
<feature type="region of interest" description="Disordered" evidence="1">
    <location>
        <begin position="24"/>
        <end position="73"/>
    </location>
</feature>
<dbReference type="PROSITE" id="PS51257">
    <property type="entry name" value="PROKAR_LIPOPROTEIN"/>
    <property type="match status" value="1"/>
</dbReference>
<sequence length="201" mass="22122">MRKWHSIIVVFVVCMLVLAGCGKSEPEETKEEENQTEALEIENQEDNEDQIGKEDDTEDSKAQEPETEQQETAVFSKTVTIYSPNEMADGFITEEVEASEVTESWVVEQLIAKGVIPGNVQALSCTETQEGGIKSLKLDLNQAFADFLQSLGSTGEYMVVGSVCNTFLDAYGCSQVQITVEGNVLATGHAEYPGYMKKFNL</sequence>
<dbReference type="InterPro" id="IPR019606">
    <property type="entry name" value="GerMN"/>
</dbReference>
<comment type="caution">
    <text evidence="3">The sequence shown here is derived from an EMBL/GenBank/DDBJ whole genome shotgun (WGS) entry which is preliminary data.</text>
</comment>
<feature type="compositionally biased region" description="Basic and acidic residues" evidence="1">
    <location>
        <begin position="50"/>
        <end position="64"/>
    </location>
</feature>
<evidence type="ECO:0000256" key="1">
    <source>
        <dbReference type="SAM" id="MobiDB-lite"/>
    </source>
</evidence>
<evidence type="ECO:0000313" key="3">
    <source>
        <dbReference type="EMBL" id="MBM6827850.1"/>
    </source>
</evidence>
<reference evidence="3" key="1">
    <citation type="submission" date="2020-08" db="EMBL/GenBank/DDBJ databases">
        <authorList>
            <person name="Cejkova D."/>
            <person name="Kubasova T."/>
            <person name="Jahodarova E."/>
            <person name="Rychlik I."/>
        </authorList>
    </citation>
    <scope>NUCLEOTIDE SEQUENCE</scope>
    <source>
        <strain evidence="3">An420c</strain>
    </source>
</reference>
<feature type="compositionally biased region" description="Acidic residues" evidence="1">
    <location>
        <begin position="28"/>
        <end position="49"/>
    </location>
</feature>
<dbReference type="SMART" id="SM00909">
    <property type="entry name" value="Germane"/>
    <property type="match status" value="1"/>
</dbReference>
<feature type="domain" description="GerMN" evidence="2">
    <location>
        <begin position="103"/>
        <end position="189"/>
    </location>
</feature>
<protein>
    <submittedName>
        <fullName evidence="3">GerMN domain-containing protein</fullName>
    </submittedName>
</protein>
<evidence type="ECO:0000259" key="2">
    <source>
        <dbReference type="SMART" id="SM00909"/>
    </source>
</evidence>
<organism evidence="3 4">
    <name type="scientific">Mordavella massiliensis</name>
    <dbReference type="NCBI Taxonomy" id="1871024"/>
    <lineage>
        <taxon>Bacteria</taxon>
        <taxon>Bacillati</taxon>
        <taxon>Bacillota</taxon>
        <taxon>Clostridia</taxon>
        <taxon>Eubacteriales</taxon>
        <taxon>Clostridiaceae</taxon>
        <taxon>Mordavella</taxon>
    </lineage>
</organism>
<gene>
    <name evidence="3" type="ORF">H6A13_12250</name>
</gene>
<accession>A0A938X3B8</accession>
<evidence type="ECO:0000313" key="4">
    <source>
        <dbReference type="Proteomes" id="UP000713880"/>
    </source>
</evidence>
<reference evidence="3" key="2">
    <citation type="journal article" date="2021" name="Sci. Rep.">
        <title>The distribution of antibiotic resistance genes in chicken gut microbiota commensals.</title>
        <authorList>
            <person name="Juricova H."/>
            <person name="Matiasovicova J."/>
            <person name="Kubasova T."/>
            <person name="Cejkova D."/>
            <person name="Rychlik I."/>
        </authorList>
    </citation>
    <scope>NUCLEOTIDE SEQUENCE</scope>
    <source>
        <strain evidence="3">An420c</strain>
    </source>
</reference>
<name>A0A938X3B8_9CLOT</name>
<dbReference type="RefSeq" id="WP_204909824.1">
    <property type="nucleotide sequence ID" value="NZ_JACJLV010000068.1"/>
</dbReference>
<dbReference type="EMBL" id="JACJLV010000068">
    <property type="protein sequence ID" value="MBM6827850.1"/>
    <property type="molecule type" value="Genomic_DNA"/>
</dbReference>
<keyword evidence="4" id="KW-1185">Reference proteome</keyword>